<dbReference type="EMBL" id="JALKCG010000001">
    <property type="protein sequence ID" value="MCK0206819.1"/>
    <property type="molecule type" value="Genomic_DNA"/>
</dbReference>
<dbReference type="Pfam" id="PF13335">
    <property type="entry name" value="Mg_chelatase_C"/>
    <property type="match status" value="1"/>
</dbReference>
<dbReference type="InterPro" id="IPR045006">
    <property type="entry name" value="CHLI-like"/>
</dbReference>
<dbReference type="InterPro" id="IPR003593">
    <property type="entry name" value="AAA+_ATPase"/>
</dbReference>
<protein>
    <submittedName>
        <fullName evidence="3">YifB family Mg chelatase-like AAA ATPase</fullName>
    </submittedName>
</protein>
<dbReference type="InterPro" id="IPR004482">
    <property type="entry name" value="Mg_chelat-rel"/>
</dbReference>
<dbReference type="Pfam" id="PF13541">
    <property type="entry name" value="ChlI"/>
    <property type="match status" value="1"/>
</dbReference>
<proteinExistence type="inferred from homology"/>
<evidence type="ECO:0000259" key="2">
    <source>
        <dbReference type="SMART" id="SM00382"/>
    </source>
</evidence>
<evidence type="ECO:0000256" key="1">
    <source>
        <dbReference type="ARBA" id="ARBA00006354"/>
    </source>
</evidence>
<comment type="similarity">
    <text evidence="1">Belongs to the Mg-chelatase subunits D/I family. ComM subfamily.</text>
</comment>
<dbReference type="PANTHER" id="PTHR32039:SF7">
    <property type="entry name" value="COMPETENCE PROTEIN COMM"/>
    <property type="match status" value="1"/>
</dbReference>
<dbReference type="Gene3D" id="3.30.230.10">
    <property type="match status" value="1"/>
</dbReference>
<evidence type="ECO:0000313" key="4">
    <source>
        <dbReference type="Proteomes" id="UP001202867"/>
    </source>
</evidence>
<name>A0ABT0DHS3_9HYPH</name>
<gene>
    <name evidence="3" type="ORF">MWN33_02105</name>
</gene>
<dbReference type="SUPFAM" id="SSF54211">
    <property type="entry name" value="Ribosomal protein S5 domain 2-like"/>
    <property type="match status" value="1"/>
</dbReference>
<dbReference type="CDD" id="cd00009">
    <property type="entry name" value="AAA"/>
    <property type="match status" value="1"/>
</dbReference>
<dbReference type="NCBIfam" id="TIGR00368">
    <property type="entry name" value="YifB family Mg chelatase-like AAA ATPase"/>
    <property type="match status" value="1"/>
</dbReference>
<dbReference type="RefSeq" id="WP_247198432.1">
    <property type="nucleotide sequence ID" value="NZ_JALKCG010000001.1"/>
</dbReference>
<dbReference type="InterPro" id="IPR025158">
    <property type="entry name" value="Mg_chelat-rel_C"/>
</dbReference>
<dbReference type="InterPro" id="IPR027417">
    <property type="entry name" value="P-loop_NTPase"/>
</dbReference>
<feature type="domain" description="AAA+ ATPase" evidence="2">
    <location>
        <begin position="209"/>
        <end position="391"/>
    </location>
</feature>
<evidence type="ECO:0000313" key="3">
    <source>
        <dbReference type="EMBL" id="MCK0206819.1"/>
    </source>
</evidence>
<reference evidence="4" key="1">
    <citation type="submission" date="2023-07" db="EMBL/GenBank/DDBJ databases">
        <title>Ancylobacter moscoviensis sp. nov., facultatively methylotrophic bacteria from activated sludge and the reclassification of Starkeya novella (Starkey 1934) Kelly et al. 2000 as Ancylobacter novellus comb. nov., Starkeya koreensis Im et al. 2006 as Ancylobacter koreensis comb.nov., Angulomicrobium tetraedrale Vasil'eva et al. 1986 as Ancylobacter tetraedralis comb. nov., Angulomicrobium amanitiforme Fritz et al. 2004 as Ancylobacter amanitiformis comb. nov. and Methylorhabdus multivorans Doronina et al. 1996 as Ancylobacter multivorans comb. nov. and emended description of the genus Ancylobacter.</title>
        <authorList>
            <person name="Doronina N."/>
            <person name="Chemodurova A."/>
            <person name="Grouzdev D."/>
            <person name="Koziaeva V."/>
            <person name="Shi W."/>
            <person name="Wu L."/>
            <person name="Kaparullina E."/>
        </authorList>
    </citation>
    <scope>NUCLEOTIDE SEQUENCE [LARGE SCALE GENOMIC DNA]</scope>
    <source>
        <strain evidence="4">Jip08</strain>
    </source>
</reference>
<dbReference type="InterPro" id="IPR014721">
    <property type="entry name" value="Ribsml_uS5_D2-typ_fold_subgr"/>
</dbReference>
<dbReference type="SUPFAM" id="SSF52540">
    <property type="entry name" value="P-loop containing nucleoside triphosphate hydrolases"/>
    <property type="match status" value="1"/>
</dbReference>
<dbReference type="Pfam" id="PF01078">
    <property type="entry name" value="Mg_chelatase"/>
    <property type="match status" value="1"/>
</dbReference>
<sequence length="510" mass="52748">MVQRVATVAFEGVEARPVDVQVQVSPGLPAFNLVGLADKAVTEAKERVRAALIASGLALPARRITVNLAPADLPKEGSHYDLPIALGLMAAIGALPADALEGFTVVGELALDGRIAPVAGVLPAAMGANARGHGLICPAACGPEAAWASPDMPVLAPLSLIQLVNHFAGRQALGRPEPRLESGAAALPDLAEVKGQETAKRALEIAAAGRHNLLLSGPPGAGKSMLAQRLPSILPALTPAELLEVSMIASVAGTLQGGALTSRRPFRAPHHSASMAAMVGGGMRARPGEVSLAHNGVLFLDELPEFAPAVLDSLRQPLETGEAVIARANHRISYPARFQLIAAMNPCRCGRAGEPGHTCRRGPRCAAEYQARLSGPFLDRIDLHLDVPAVAAVDLVRPGPSEPSAVVAARVAQARQLQRERFLALGRPDLYANAEASGPILVDIASPDAAGTALLADAARLMRLSARGYHRVLRVARTLADLAGAESVGRAHLAEALAYRAAADRAAAAA</sequence>
<dbReference type="PANTHER" id="PTHR32039">
    <property type="entry name" value="MAGNESIUM-CHELATASE SUBUNIT CHLI"/>
    <property type="match status" value="1"/>
</dbReference>
<dbReference type="SMART" id="SM00382">
    <property type="entry name" value="AAA"/>
    <property type="match status" value="1"/>
</dbReference>
<comment type="caution">
    <text evidence="3">The sequence shown here is derived from an EMBL/GenBank/DDBJ whole genome shotgun (WGS) entry which is preliminary data.</text>
</comment>
<dbReference type="InterPro" id="IPR000523">
    <property type="entry name" value="Mg_chelatse_chII-like_cat_dom"/>
</dbReference>
<dbReference type="Proteomes" id="UP001202867">
    <property type="component" value="Unassembled WGS sequence"/>
</dbReference>
<keyword evidence="4" id="KW-1185">Reference proteome</keyword>
<dbReference type="Gene3D" id="3.40.50.300">
    <property type="entry name" value="P-loop containing nucleotide triphosphate hydrolases"/>
    <property type="match status" value="1"/>
</dbReference>
<dbReference type="InterPro" id="IPR020568">
    <property type="entry name" value="Ribosomal_Su5_D2-typ_SF"/>
</dbReference>
<accession>A0ABT0DHS3</accession>
<organism evidence="3 4">
    <name type="scientific">Ancylobacter koreensis</name>
    <dbReference type="NCBI Taxonomy" id="266121"/>
    <lineage>
        <taxon>Bacteria</taxon>
        <taxon>Pseudomonadati</taxon>
        <taxon>Pseudomonadota</taxon>
        <taxon>Alphaproteobacteria</taxon>
        <taxon>Hyphomicrobiales</taxon>
        <taxon>Xanthobacteraceae</taxon>
        <taxon>Ancylobacter</taxon>
    </lineage>
</organism>